<keyword evidence="1" id="KW-0175">Coiled coil</keyword>
<evidence type="ECO:0000313" key="3">
    <source>
        <dbReference type="EMBL" id="BBH02229.1"/>
    </source>
</evidence>
<reference evidence="3" key="1">
    <citation type="journal article" date="2019" name="Science">
        <title>Mutation of a bHLH transcription factor allowed almond domestication.</title>
        <authorList>
            <person name="Sanchez-Perez R."/>
            <person name="Pavan S."/>
            <person name="Mazzeo R."/>
            <person name="Moldovan C."/>
            <person name="Aiese Cigliano R."/>
            <person name="Del Cueto J."/>
            <person name="Ricciardi F."/>
            <person name="Lotti C."/>
            <person name="Ricciardi L."/>
            <person name="Dicenta F."/>
            <person name="Lopez-Marques R.L."/>
            <person name="Lindberg Moller B."/>
        </authorList>
    </citation>
    <scope>NUCLEOTIDE SEQUENCE</scope>
</reference>
<feature type="region of interest" description="Disordered" evidence="2">
    <location>
        <begin position="179"/>
        <end position="203"/>
    </location>
</feature>
<name>A0A4Y1RDB7_PRUDU</name>
<accession>A0A4Y1RDB7</accession>
<evidence type="ECO:0000256" key="2">
    <source>
        <dbReference type="SAM" id="MobiDB-lite"/>
    </source>
</evidence>
<evidence type="ECO:0000256" key="1">
    <source>
        <dbReference type="SAM" id="Coils"/>
    </source>
</evidence>
<dbReference type="EMBL" id="AP019300">
    <property type="protein sequence ID" value="BBH02229.1"/>
    <property type="molecule type" value="Genomic_DNA"/>
</dbReference>
<proteinExistence type="predicted"/>
<gene>
    <name evidence="3" type="ORF">Prudu_012738</name>
</gene>
<feature type="non-terminal residue" evidence="3">
    <location>
        <position position="1"/>
    </location>
</feature>
<sequence>YKGFRREDERVLGFARESRRGTWVVKASYLASVEKNCENCERGEAISGEKIVVVLVAEANCRKARRGAILLDTSPQRKSPGKTGGAWPMGIGSVLQGRALSSTFLPTSSSVKWGPISKEKEDEVEWVRAQLSDTERECGNLVTQKNLFESGLLQGMAGIIRGSTKVAVDIDEAEMQKRLRESRAKKAEKSAGKRPRDDDEGRVADVLGKRRALEEAHQQVMGSGPRLPPFDLQAPPKLPFGMEDVFAEGVEKVDFSRLRQQKKEVNLAMHRQEVPLVNVFLEGVKSDPRLWRTPASSFIDRAQKTILTSAYAFGEMYVSMAKADKEIQRLKRRDEQAKAKVAEAQEAIREKNALLVQKAALAREVEELKKAKAEEVAAARVEAIESFRSSEELKSYIMDRLVDEQLRWEDRLVRFNPRWRLTLTPVASLLPRPLQLMLAPRHQRLSRPLRMPLDRVLKALPSVPRMRQRLACGIAKLISAGAADFDNLVRTFPCRAEGTFVGIFGSQGNLAHDPVPHFESTGLDSGVVVFGDALFVRDIAHARLVPELVNEVEVECQLLVIGRGVVSGRSVCGLANLYRSHGLGSK</sequence>
<dbReference type="AlphaFoldDB" id="A0A4Y1RDB7"/>
<feature type="coiled-coil region" evidence="1">
    <location>
        <begin position="320"/>
        <end position="382"/>
    </location>
</feature>
<protein>
    <submittedName>
        <fullName evidence="3">Uncharacterized protein</fullName>
    </submittedName>
</protein>
<organism evidence="3">
    <name type="scientific">Prunus dulcis</name>
    <name type="common">Almond</name>
    <name type="synonym">Amygdalus dulcis</name>
    <dbReference type="NCBI Taxonomy" id="3755"/>
    <lineage>
        <taxon>Eukaryota</taxon>
        <taxon>Viridiplantae</taxon>
        <taxon>Streptophyta</taxon>
        <taxon>Embryophyta</taxon>
        <taxon>Tracheophyta</taxon>
        <taxon>Spermatophyta</taxon>
        <taxon>Magnoliopsida</taxon>
        <taxon>eudicotyledons</taxon>
        <taxon>Gunneridae</taxon>
        <taxon>Pentapetalae</taxon>
        <taxon>rosids</taxon>
        <taxon>fabids</taxon>
        <taxon>Rosales</taxon>
        <taxon>Rosaceae</taxon>
        <taxon>Amygdaloideae</taxon>
        <taxon>Amygdaleae</taxon>
        <taxon>Prunus</taxon>
    </lineage>
</organism>